<evidence type="ECO:0000313" key="1">
    <source>
        <dbReference type="EMBL" id="AOV07334.1"/>
    </source>
</evidence>
<proteinExistence type="predicted"/>
<protein>
    <submittedName>
        <fullName evidence="1">Uncharacterized protein</fullName>
    </submittedName>
</protein>
<dbReference type="EMBL" id="CP017560">
    <property type="protein sequence ID" value="AOV07334.1"/>
    <property type="molecule type" value="Genomic_DNA"/>
</dbReference>
<dbReference type="RefSeq" id="WP_075527464.1">
    <property type="nucleotide sequence ID" value="NZ_CP017560.1"/>
</dbReference>
<dbReference type="KEGG" id="surl:BI350_07125"/>
<accession>A0A1D8JF44</accession>
<dbReference type="Proteomes" id="UP000185746">
    <property type="component" value="Chromosome"/>
</dbReference>
<keyword evidence="2" id="KW-1185">Reference proteome</keyword>
<gene>
    <name evidence="1" type="ORF">BI350_07125</name>
</gene>
<sequence>MGSIICATKCPNCGRSAIQDYYYRSDEKTIVCYRCGFYLKRQIQDIYASPTKYKEERYDGYGVFRLVNKDGKRTTTIFSCQLKENDIEKYVNEFSGDAVNQEKSFLVTYTDGDFKILCGTPTENWHLPFEAYKKKMLEKYGDTEDNRHMVPIEE</sequence>
<evidence type="ECO:0000313" key="2">
    <source>
        <dbReference type="Proteomes" id="UP000185746"/>
    </source>
</evidence>
<dbReference type="AlphaFoldDB" id="A0A1D8JF44"/>
<reference evidence="1 2" key="1">
    <citation type="submission" date="2016-09" db="EMBL/GenBank/DDBJ databases">
        <title>Complete genome sequence of the Lysinibacillus sphaericus LMG 22257, a specie of Bacillus with ureolytic activity that can effectively biodeposit calcium carbonate.</title>
        <authorList>
            <person name="Yan W."/>
        </authorList>
    </citation>
    <scope>NUCLEOTIDE SEQUENCE [LARGE SCALE GENOMIC DNA]</scope>
    <source>
        <strain evidence="1 2">LMG 22257</strain>
    </source>
</reference>
<organism evidence="1 2">
    <name type="scientific">Sporosarcina ureilytica</name>
    <dbReference type="NCBI Taxonomy" id="298596"/>
    <lineage>
        <taxon>Bacteria</taxon>
        <taxon>Bacillati</taxon>
        <taxon>Bacillota</taxon>
        <taxon>Bacilli</taxon>
        <taxon>Bacillales</taxon>
        <taxon>Caryophanaceae</taxon>
        <taxon>Sporosarcina</taxon>
    </lineage>
</organism>
<name>A0A1D8JF44_9BACL</name>